<dbReference type="GO" id="GO:0008137">
    <property type="term" value="F:NADH dehydrogenase (ubiquinone) activity"/>
    <property type="evidence" value="ECO:0007669"/>
    <property type="project" value="UniProtKB-UniRule"/>
</dbReference>
<dbReference type="EMBL" id="KX437741">
    <property type="protein sequence ID" value="ATC73054.1"/>
    <property type="molecule type" value="Genomic_DNA"/>
</dbReference>
<feature type="transmembrane region" description="Helical" evidence="17">
    <location>
        <begin position="295"/>
        <end position="314"/>
    </location>
</feature>
<dbReference type="GO" id="GO:0048039">
    <property type="term" value="F:ubiquinone binding"/>
    <property type="evidence" value="ECO:0007669"/>
    <property type="project" value="TreeGrafter"/>
</dbReference>
<gene>
    <name evidence="20" type="primary">nad4</name>
</gene>
<evidence type="ECO:0000256" key="1">
    <source>
        <dbReference type="ARBA" id="ARBA00003257"/>
    </source>
</evidence>
<evidence type="ECO:0000256" key="13">
    <source>
        <dbReference type="ARBA" id="ARBA00023075"/>
    </source>
</evidence>
<evidence type="ECO:0000256" key="14">
    <source>
        <dbReference type="ARBA" id="ARBA00023128"/>
    </source>
</evidence>
<feature type="transmembrane region" description="Helical" evidence="17">
    <location>
        <begin position="141"/>
        <end position="163"/>
    </location>
</feature>
<geneLocation type="mitochondrion" evidence="20"/>
<dbReference type="GO" id="GO:0031966">
    <property type="term" value="C:mitochondrial membrane"/>
    <property type="evidence" value="ECO:0007669"/>
    <property type="project" value="UniProtKB-SubCell"/>
</dbReference>
<dbReference type="EC" id="7.1.1.2" evidence="4 17"/>
<feature type="transmembrane region" description="Helical" evidence="17">
    <location>
        <begin position="111"/>
        <end position="129"/>
    </location>
</feature>
<evidence type="ECO:0000256" key="16">
    <source>
        <dbReference type="ARBA" id="ARBA00049551"/>
    </source>
</evidence>
<feature type="transmembrane region" description="Helical" evidence="17">
    <location>
        <begin position="213"/>
        <end position="233"/>
    </location>
</feature>
<evidence type="ECO:0000256" key="8">
    <source>
        <dbReference type="ARBA" id="ARBA00022692"/>
    </source>
</evidence>
<name>A0A343K1E6_9HEMI</name>
<keyword evidence="10 17" id="KW-0249">Electron transport</keyword>
<evidence type="ECO:0000256" key="4">
    <source>
        <dbReference type="ARBA" id="ARBA00012944"/>
    </source>
</evidence>
<evidence type="ECO:0000256" key="10">
    <source>
        <dbReference type="ARBA" id="ARBA00022982"/>
    </source>
</evidence>
<dbReference type="Pfam" id="PF00361">
    <property type="entry name" value="Proton_antipo_M"/>
    <property type="match status" value="1"/>
</dbReference>
<dbReference type="PRINTS" id="PR01437">
    <property type="entry name" value="NUOXDRDTASE4"/>
</dbReference>
<dbReference type="InterPro" id="IPR003918">
    <property type="entry name" value="NADH_UbQ_OxRdtase"/>
</dbReference>
<comment type="subcellular location">
    <subcellularLocation>
        <location evidence="2 17">Mitochondrion membrane</location>
        <topology evidence="2 17">Multi-pass membrane protein</topology>
    </subcellularLocation>
</comment>
<evidence type="ECO:0000259" key="19">
    <source>
        <dbReference type="Pfam" id="PF01059"/>
    </source>
</evidence>
<dbReference type="InterPro" id="IPR000260">
    <property type="entry name" value="NADH4_N"/>
</dbReference>
<evidence type="ECO:0000256" key="6">
    <source>
        <dbReference type="ARBA" id="ARBA00022448"/>
    </source>
</evidence>
<evidence type="ECO:0000256" key="7">
    <source>
        <dbReference type="ARBA" id="ARBA00022660"/>
    </source>
</evidence>
<dbReference type="PANTHER" id="PTHR43507:SF20">
    <property type="entry name" value="NADH-UBIQUINONE OXIDOREDUCTASE CHAIN 4"/>
    <property type="match status" value="1"/>
</dbReference>
<feature type="domain" description="NADH:quinone oxidoreductase/Mrp antiporter transmembrane" evidence="18">
    <location>
        <begin position="106"/>
        <end position="392"/>
    </location>
</feature>
<feature type="transmembrane region" description="Helical" evidence="17">
    <location>
        <begin position="55"/>
        <end position="74"/>
    </location>
</feature>
<evidence type="ECO:0000256" key="9">
    <source>
        <dbReference type="ARBA" id="ARBA00022967"/>
    </source>
</evidence>
<comment type="function">
    <text evidence="1">Core subunit of the mitochondrial membrane respiratory chain NADH dehydrogenase (Complex I) that is believed to belong to the minimal assembly required for catalysis. Complex I functions in the transfer of electrons from NADH to the respiratory chain. The immediate electron acceptor for the enzyme is believed to be ubiquinone.</text>
</comment>
<evidence type="ECO:0000313" key="20">
    <source>
        <dbReference type="EMBL" id="ATC73054.1"/>
    </source>
</evidence>
<comment type="function">
    <text evidence="17">Core subunit of the mitochondrial membrane respiratory chain NADH dehydrogenase (Complex I) which catalyzes electron transfer from NADH through the respiratory chain, using ubiquinone as an electron acceptor. Essential for the catalytic activity and assembly of complex I.</text>
</comment>
<keyword evidence="9" id="KW-1278">Translocase</keyword>
<organism evidence="20">
    <name type="scientific">Cuerna sp. EMHAU-2015-Zz052311</name>
    <dbReference type="NCBI Taxonomy" id="2036853"/>
    <lineage>
        <taxon>Eukaryota</taxon>
        <taxon>Metazoa</taxon>
        <taxon>Ecdysozoa</taxon>
        <taxon>Arthropoda</taxon>
        <taxon>Hexapoda</taxon>
        <taxon>Insecta</taxon>
        <taxon>Pterygota</taxon>
        <taxon>Neoptera</taxon>
        <taxon>Paraneoptera</taxon>
        <taxon>Hemiptera</taxon>
        <taxon>Auchenorrhyncha</taxon>
        <taxon>Membracoidea</taxon>
        <taxon>Cicadellidae</taxon>
        <taxon>Cicadellinae</taxon>
        <taxon>Proconiini</taxon>
        <taxon>Cuerna</taxon>
    </lineage>
</organism>
<dbReference type="PANTHER" id="PTHR43507">
    <property type="entry name" value="NADH-UBIQUINONE OXIDOREDUCTASE CHAIN 4"/>
    <property type="match status" value="1"/>
</dbReference>
<evidence type="ECO:0000256" key="17">
    <source>
        <dbReference type="RuleBase" id="RU003297"/>
    </source>
</evidence>
<keyword evidence="6 17" id="KW-0813">Transport</keyword>
<feature type="transmembrane region" description="Helical" evidence="17">
    <location>
        <begin position="178"/>
        <end position="201"/>
    </location>
</feature>
<feature type="transmembrane region" description="Helical" evidence="17">
    <location>
        <begin position="245"/>
        <end position="263"/>
    </location>
</feature>
<dbReference type="GO" id="GO:0042773">
    <property type="term" value="P:ATP synthesis coupled electron transport"/>
    <property type="evidence" value="ECO:0007669"/>
    <property type="project" value="InterPro"/>
</dbReference>
<dbReference type="GO" id="GO:0003954">
    <property type="term" value="F:NADH dehydrogenase activity"/>
    <property type="evidence" value="ECO:0007669"/>
    <property type="project" value="TreeGrafter"/>
</dbReference>
<feature type="transmembrane region" description="Helical" evidence="17">
    <location>
        <begin position="418"/>
        <end position="439"/>
    </location>
</feature>
<sequence length="440" mass="51944">MMKFLMFILFLIPLFFMKNIWYLIQFLIIILILMISMSNCNVYYTNISYYFAFDYISYGLIILTLLISTFMIIASSKIFDLSSNNYFVFMNLLLCFCLILVFSFFNMFLMYLFFEFSLIPLMILIFGWGYQPERLISGLYLFFYTLLASLPLLMIILMMYFNYKSLFFDLNYSYCYSFLVHLFLIIAFLVKLPMFMFHFWLPKAHVEAPISGSMILAGLMLKIGGYGLIRFMFIYENIFMKYSYLWFSLSIVGSFLVSLVCLIQGDMKCLIAYSSIAHMGMSLMGLLTMTKLGLFGSYLMMLGHGLCSSGLFCLANISYERLLSRSFFLNKGMMLYMPSMCMIWFFFCSFNMGCPPSINFISELFIMNSMIFYWNKSIYYLFLISFFSACFSFYLFSFSQHGKFHNMYSCMECSVREYLLMMIHLIPLILIIMIMSFLFC</sequence>
<evidence type="ECO:0000256" key="11">
    <source>
        <dbReference type="ARBA" id="ARBA00022989"/>
    </source>
</evidence>
<protein>
    <recommendedName>
        <fullName evidence="5 17">NADH-ubiquinone oxidoreductase chain 4</fullName>
        <ecNumber evidence="4 17">7.1.1.2</ecNumber>
    </recommendedName>
</protein>
<keyword evidence="14 17" id="KW-0496">Mitochondrion</keyword>
<comment type="catalytic activity">
    <reaction evidence="16 17">
        <text>a ubiquinone + NADH + 5 H(+)(in) = a ubiquinol + NAD(+) + 4 H(+)(out)</text>
        <dbReference type="Rhea" id="RHEA:29091"/>
        <dbReference type="Rhea" id="RHEA-COMP:9565"/>
        <dbReference type="Rhea" id="RHEA-COMP:9566"/>
        <dbReference type="ChEBI" id="CHEBI:15378"/>
        <dbReference type="ChEBI" id="CHEBI:16389"/>
        <dbReference type="ChEBI" id="CHEBI:17976"/>
        <dbReference type="ChEBI" id="CHEBI:57540"/>
        <dbReference type="ChEBI" id="CHEBI:57945"/>
        <dbReference type="EC" id="7.1.1.2"/>
    </reaction>
</comment>
<dbReference type="Pfam" id="PF01059">
    <property type="entry name" value="Oxidored_q5_N"/>
    <property type="match status" value="1"/>
</dbReference>
<keyword evidence="8 17" id="KW-0812">Transmembrane</keyword>
<evidence type="ECO:0000259" key="18">
    <source>
        <dbReference type="Pfam" id="PF00361"/>
    </source>
</evidence>
<feature type="transmembrane region" description="Helical" evidence="17">
    <location>
        <begin position="86"/>
        <end position="105"/>
    </location>
</feature>
<feature type="transmembrane region" description="Helical" evidence="17">
    <location>
        <begin position="7"/>
        <end position="35"/>
    </location>
</feature>
<keyword evidence="11 17" id="KW-1133">Transmembrane helix</keyword>
<keyword evidence="13 17" id="KW-0830">Ubiquinone</keyword>
<feature type="transmembrane region" description="Helical" evidence="17">
    <location>
        <begin position="270"/>
        <end position="289"/>
    </location>
</feature>
<accession>A0A343K1E6</accession>
<evidence type="ECO:0000256" key="2">
    <source>
        <dbReference type="ARBA" id="ARBA00004225"/>
    </source>
</evidence>
<evidence type="ECO:0000256" key="3">
    <source>
        <dbReference type="ARBA" id="ARBA00009025"/>
    </source>
</evidence>
<evidence type="ECO:0000256" key="5">
    <source>
        <dbReference type="ARBA" id="ARBA00021006"/>
    </source>
</evidence>
<dbReference type="InterPro" id="IPR001750">
    <property type="entry name" value="ND/Mrp_TM"/>
</dbReference>
<comment type="similarity">
    <text evidence="3 17">Belongs to the complex I subunit 4 family.</text>
</comment>
<feature type="transmembrane region" description="Helical" evidence="17">
    <location>
        <begin position="378"/>
        <end position="397"/>
    </location>
</feature>
<keyword evidence="12 17" id="KW-0520">NAD</keyword>
<dbReference type="AlphaFoldDB" id="A0A343K1E6"/>
<reference evidence="20" key="1">
    <citation type="journal article" date="2017" name="Zool. J. Linn. Soc.">
        <title>Insufficient power of mitogenomic data in resolving the auchenorrhynchan monophyly.</title>
        <authorList>
            <person name="Song N."/>
            <person name="Cai W."/>
            <person name="Li H."/>
        </authorList>
    </citation>
    <scope>NUCLEOTIDE SEQUENCE</scope>
</reference>
<evidence type="ECO:0000256" key="12">
    <source>
        <dbReference type="ARBA" id="ARBA00023027"/>
    </source>
</evidence>
<dbReference type="GO" id="GO:0015990">
    <property type="term" value="P:electron transport coupled proton transport"/>
    <property type="evidence" value="ECO:0007669"/>
    <property type="project" value="TreeGrafter"/>
</dbReference>
<keyword evidence="7 17" id="KW-0679">Respiratory chain</keyword>
<proteinExistence type="inferred from homology"/>
<evidence type="ECO:0000256" key="15">
    <source>
        <dbReference type="ARBA" id="ARBA00023136"/>
    </source>
</evidence>
<feature type="transmembrane region" description="Helical" evidence="17">
    <location>
        <begin position="335"/>
        <end position="358"/>
    </location>
</feature>
<feature type="domain" description="NADH:ubiquinone oxidoreductase chain 4 N-terminal" evidence="19">
    <location>
        <begin position="1"/>
        <end position="100"/>
    </location>
</feature>
<keyword evidence="15 17" id="KW-0472">Membrane</keyword>